<evidence type="ECO:0000313" key="4">
    <source>
        <dbReference type="EMBL" id="CAK63248.1"/>
    </source>
</evidence>
<evidence type="ECO:0000256" key="3">
    <source>
        <dbReference type="PROSITE-ProRule" id="PRU00339"/>
    </source>
</evidence>
<dbReference type="GeneID" id="5016430"/>
<dbReference type="GO" id="GO:0005680">
    <property type="term" value="C:anaphase-promoting complex"/>
    <property type="evidence" value="ECO:0000318"/>
    <property type="project" value="GO_Central"/>
</dbReference>
<proteinExistence type="inferred from homology"/>
<dbReference type="Pfam" id="PF12895">
    <property type="entry name" value="ANAPC3"/>
    <property type="match status" value="1"/>
</dbReference>
<dbReference type="PROSITE" id="PS50293">
    <property type="entry name" value="TPR_REGION"/>
    <property type="match status" value="1"/>
</dbReference>
<comment type="similarity">
    <text evidence="2">Belongs to the APC3/CDC27 family.</text>
</comment>
<keyword evidence="1 3" id="KW-0802">TPR repeat</keyword>
<dbReference type="Proteomes" id="UP000000600">
    <property type="component" value="Unassembled WGS sequence"/>
</dbReference>
<dbReference type="Gene3D" id="1.25.40.10">
    <property type="entry name" value="Tetratricopeptide repeat domain"/>
    <property type="match status" value="4"/>
</dbReference>
<protein>
    <submittedName>
        <fullName evidence="4">Uncharacterized protein</fullName>
    </submittedName>
</protein>
<dbReference type="SMART" id="SM00028">
    <property type="entry name" value="TPR"/>
    <property type="match status" value="6"/>
</dbReference>
<dbReference type="GO" id="GO:0005737">
    <property type="term" value="C:cytoplasm"/>
    <property type="evidence" value="ECO:0000318"/>
    <property type="project" value="GO_Central"/>
</dbReference>
<feature type="repeat" description="TPR" evidence="3">
    <location>
        <begin position="470"/>
        <end position="503"/>
    </location>
</feature>
<dbReference type="eggNOG" id="KOG1126">
    <property type="taxonomic scope" value="Eukaryota"/>
</dbReference>
<dbReference type="GO" id="GO:0031145">
    <property type="term" value="P:anaphase-promoting complex-dependent catabolic process"/>
    <property type="evidence" value="ECO:0000318"/>
    <property type="project" value="GO_Central"/>
</dbReference>
<dbReference type="GO" id="GO:0016567">
    <property type="term" value="P:protein ubiquitination"/>
    <property type="evidence" value="ECO:0000318"/>
    <property type="project" value="GO_Central"/>
</dbReference>
<dbReference type="FunCoup" id="A0BXI1">
    <property type="interactions" value="2"/>
</dbReference>
<dbReference type="EMBL" id="CT868024">
    <property type="protein sequence ID" value="CAK63248.1"/>
    <property type="molecule type" value="Genomic_DNA"/>
</dbReference>
<evidence type="ECO:0000256" key="2">
    <source>
        <dbReference type="ARBA" id="ARBA00038210"/>
    </source>
</evidence>
<dbReference type="Pfam" id="PF14559">
    <property type="entry name" value="TPR_19"/>
    <property type="match status" value="1"/>
</dbReference>
<dbReference type="InterPro" id="IPR019734">
    <property type="entry name" value="TPR_rpt"/>
</dbReference>
<dbReference type="GO" id="GO:0007091">
    <property type="term" value="P:metaphase/anaphase transition of mitotic cell cycle"/>
    <property type="evidence" value="ECO:0000318"/>
    <property type="project" value="GO_Central"/>
</dbReference>
<dbReference type="OrthoDB" id="329563at2759"/>
<evidence type="ECO:0000256" key="1">
    <source>
        <dbReference type="ARBA" id="ARBA00022803"/>
    </source>
</evidence>
<dbReference type="GO" id="GO:0051301">
    <property type="term" value="P:cell division"/>
    <property type="evidence" value="ECO:0000318"/>
    <property type="project" value="GO_Central"/>
</dbReference>
<evidence type="ECO:0000313" key="5">
    <source>
        <dbReference type="Proteomes" id="UP000000600"/>
    </source>
</evidence>
<dbReference type="PROSITE" id="PS50005">
    <property type="entry name" value="TPR"/>
    <property type="match status" value="6"/>
</dbReference>
<name>A0BXI1_PARTE</name>
<dbReference type="HOGENOM" id="CLU_008850_1_1_1"/>
<dbReference type="KEGG" id="ptm:GSPATT00033101001"/>
<feature type="repeat" description="TPR" evidence="3">
    <location>
        <begin position="538"/>
        <end position="571"/>
    </location>
</feature>
<gene>
    <name evidence="4" type="ORF">GSPATT00033101001</name>
</gene>
<reference evidence="4 5" key="1">
    <citation type="journal article" date="2006" name="Nature">
        <title>Global trends of whole-genome duplications revealed by the ciliate Paramecium tetraurelia.</title>
        <authorList>
            <consortium name="Genoscope"/>
            <person name="Aury J.-M."/>
            <person name="Jaillon O."/>
            <person name="Duret L."/>
            <person name="Noel B."/>
            <person name="Jubin C."/>
            <person name="Porcel B.M."/>
            <person name="Segurens B."/>
            <person name="Daubin V."/>
            <person name="Anthouard V."/>
            <person name="Aiach N."/>
            <person name="Arnaiz O."/>
            <person name="Billaut A."/>
            <person name="Beisson J."/>
            <person name="Blanc I."/>
            <person name="Bouhouche K."/>
            <person name="Camara F."/>
            <person name="Duharcourt S."/>
            <person name="Guigo R."/>
            <person name="Gogendeau D."/>
            <person name="Katinka M."/>
            <person name="Keller A.-M."/>
            <person name="Kissmehl R."/>
            <person name="Klotz C."/>
            <person name="Koll F."/>
            <person name="Le Moue A."/>
            <person name="Lepere C."/>
            <person name="Malinsky S."/>
            <person name="Nowacki M."/>
            <person name="Nowak J.K."/>
            <person name="Plattner H."/>
            <person name="Poulain J."/>
            <person name="Ruiz F."/>
            <person name="Serrano V."/>
            <person name="Zagulski M."/>
            <person name="Dessen P."/>
            <person name="Betermier M."/>
            <person name="Weissenbach J."/>
            <person name="Scarpelli C."/>
            <person name="Schachter V."/>
            <person name="Sperling L."/>
            <person name="Meyer E."/>
            <person name="Cohen J."/>
            <person name="Wincker P."/>
        </authorList>
    </citation>
    <scope>NUCLEOTIDE SEQUENCE [LARGE SCALE GENOMIC DNA]</scope>
    <source>
        <strain evidence="4 5">Stock d4-2</strain>
    </source>
</reference>
<organism evidence="4 5">
    <name type="scientific">Paramecium tetraurelia</name>
    <dbReference type="NCBI Taxonomy" id="5888"/>
    <lineage>
        <taxon>Eukaryota</taxon>
        <taxon>Sar</taxon>
        <taxon>Alveolata</taxon>
        <taxon>Ciliophora</taxon>
        <taxon>Intramacronucleata</taxon>
        <taxon>Oligohymenophorea</taxon>
        <taxon>Peniculida</taxon>
        <taxon>Parameciidae</taxon>
        <taxon>Paramecium</taxon>
    </lineage>
</organism>
<dbReference type="Pfam" id="PF00515">
    <property type="entry name" value="TPR_1"/>
    <property type="match status" value="1"/>
</dbReference>
<dbReference type="PANTHER" id="PTHR12558">
    <property type="entry name" value="CELL DIVISION CYCLE 16,23,27"/>
    <property type="match status" value="1"/>
</dbReference>
<feature type="repeat" description="TPR" evidence="3">
    <location>
        <begin position="436"/>
        <end position="469"/>
    </location>
</feature>
<feature type="repeat" description="TPR" evidence="3">
    <location>
        <begin position="606"/>
        <end position="639"/>
    </location>
</feature>
<accession>A0BXI1</accession>
<dbReference type="AlphaFoldDB" id="A0BXI1"/>
<dbReference type="PANTHER" id="PTHR12558:SF13">
    <property type="entry name" value="CELL DIVISION CYCLE PROTEIN 27 HOMOLOG"/>
    <property type="match status" value="1"/>
</dbReference>
<dbReference type="SUPFAM" id="SSF48452">
    <property type="entry name" value="TPR-like"/>
    <property type="match status" value="2"/>
</dbReference>
<feature type="repeat" description="TPR" evidence="3">
    <location>
        <begin position="504"/>
        <end position="537"/>
    </location>
</feature>
<dbReference type="InParanoid" id="A0BXI1"/>
<feature type="repeat" description="TPR" evidence="3">
    <location>
        <begin position="119"/>
        <end position="152"/>
    </location>
</feature>
<dbReference type="InterPro" id="IPR011990">
    <property type="entry name" value="TPR-like_helical_dom_sf"/>
</dbReference>
<dbReference type="STRING" id="5888.A0BXI1"/>
<dbReference type="Pfam" id="PF13181">
    <property type="entry name" value="TPR_8"/>
    <property type="match status" value="3"/>
</dbReference>
<dbReference type="OMA" id="FDDICAN"/>
<keyword evidence="5" id="KW-1185">Reference proteome</keyword>
<dbReference type="RefSeq" id="XP_001430646.1">
    <property type="nucleotide sequence ID" value="XM_001430609.1"/>
</dbReference>
<sequence>MIEEEGQQVKSQLEQQLIEAILDSLQNHMDQNAIFLAERLVYERDTEEHRSILAECYLHENQAYKACHILKECKSEFNRYQLAVAWFRSKKYKEAEMALIGPSFSNQFAIQSTNVPNGGFGHFLLGQIYEQMHRLEDAKIQYYKALDQNPTLWMAFERLSKIGEPVAINKVFIEQKQRQYETSRQQSCNIYKIIANLLKSKSNIGKSGSKEVEDVKEESLITDNQLANKRQTQGVKPFSTTGVQAQIMHMDDSSNSQMKFSCKFNMIIFQEPQQKKVGAKMIPTPGIGLQNYQSLLSQPFQLSQNSNKNYNAKKSEIQKVALSSSSSSLMNLPQLLKLFAHPYQLWTNYSVEAIANFQKLPPQHYRSGWVLEKVARSFMDQVKYTDAERVWKELRQIEPTRLEGMDYYSSCLWHLKKQSELTYLAHSCLQISTQAPETWIAIGNCFSLTKEIDNSIKFFGRAIQLRKDYSYAYTLSGHEFSQNENFQQAKKSYEAATSLDQRQYNAWWGQGNMYYKTDKYEDAIKCFIQAIRINPNNPVLPTFLAMSYAAKGEHNDALKYFEQSERLDPMNGLNKYQKANSLIKMDKYEQALSELQTLSQFIPKEAAIYILMGRILKKLNKIQEAQNCFNMAMSLDMKDQAKIKGLMESLSNPNSEFNDDFDL</sequence>